<dbReference type="InterPro" id="IPR002104">
    <property type="entry name" value="Integrase_catalytic"/>
</dbReference>
<dbReference type="GO" id="GO:0003677">
    <property type="term" value="F:DNA binding"/>
    <property type="evidence" value="ECO:0007669"/>
    <property type="project" value="UniProtKB-KW"/>
</dbReference>
<dbReference type="PANTHER" id="PTHR30349">
    <property type="entry name" value="PHAGE INTEGRASE-RELATED"/>
    <property type="match status" value="1"/>
</dbReference>
<dbReference type="STRING" id="642492.Clole_1404"/>
<evidence type="ECO:0000256" key="1">
    <source>
        <dbReference type="ARBA" id="ARBA00008857"/>
    </source>
</evidence>
<dbReference type="HOGENOM" id="CLU_027562_17_1_9"/>
<organism evidence="5 6">
    <name type="scientific">Cellulosilyticum lentocellum (strain ATCC 49066 / DSM 5427 / NCIMB 11756 / RHM5)</name>
    <name type="common">Clostridium lentocellum</name>
    <dbReference type="NCBI Taxonomy" id="642492"/>
    <lineage>
        <taxon>Bacteria</taxon>
        <taxon>Bacillati</taxon>
        <taxon>Bacillota</taxon>
        <taxon>Clostridia</taxon>
        <taxon>Lachnospirales</taxon>
        <taxon>Cellulosilyticaceae</taxon>
        <taxon>Cellulosilyticum</taxon>
    </lineage>
</organism>
<dbReference type="PANTHER" id="PTHR30349:SF64">
    <property type="entry name" value="PROPHAGE INTEGRASE INTD-RELATED"/>
    <property type="match status" value="1"/>
</dbReference>
<keyword evidence="6" id="KW-1185">Reference proteome</keyword>
<comment type="similarity">
    <text evidence="1">Belongs to the 'phage' integrase family.</text>
</comment>
<dbReference type="RefSeq" id="WP_013656429.1">
    <property type="nucleotide sequence ID" value="NC_015275.1"/>
</dbReference>
<feature type="domain" description="Tyr recombinase" evidence="4">
    <location>
        <begin position="170"/>
        <end position="383"/>
    </location>
</feature>
<dbReference type="CDD" id="cd01189">
    <property type="entry name" value="INT_ICEBs1_C_like"/>
    <property type="match status" value="1"/>
</dbReference>
<dbReference type="InterPro" id="IPR011010">
    <property type="entry name" value="DNA_brk_join_enz"/>
</dbReference>
<dbReference type="InterPro" id="IPR010998">
    <property type="entry name" value="Integrase_recombinase_N"/>
</dbReference>
<dbReference type="GO" id="GO:0006310">
    <property type="term" value="P:DNA recombination"/>
    <property type="evidence" value="ECO:0007669"/>
    <property type="project" value="UniProtKB-KW"/>
</dbReference>
<dbReference type="EMBL" id="CP002582">
    <property type="protein sequence ID" value="ADZ83130.1"/>
    <property type="molecule type" value="Genomic_DNA"/>
</dbReference>
<proteinExistence type="inferred from homology"/>
<evidence type="ECO:0000313" key="6">
    <source>
        <dbReference type="Proteomes" id="UP000008467"/>
    </source>
</evidence>
<evidence type="ECO:0000259" key="4">
    <source>
        <dbReference type="PROSITE" id="PS51898"/>
    </source>
</evidence>
<keyword evidence="2" id="KW-0238">DNA-binding</keyword>
<dbReference type="InterPro" id="IPR050090">
    <property type="entry name" value="Tyrosine_recombinase_XerCD"/>
</dbReference>
<dbReference type="AlphaFoldDB" id="F2JIA2"/>
<dbReference type="GO" id="GO:0015074">
    <property type="term" value="P:DNA integration"/>
    <property type="evidence" value="ECO:0007669"/>
    <property type="project" value="UniProtKB-KW"/>
</dbReference>
<evidence type="ECO:0000256" key="3">
    <source>
        <dbReference type="ARBA" id="ARBA00023172"/>
    </source>
</evidence>
<dbReference type="PROSITE" id="PS51898">
    <property type="entry name" value="TYR_RECOMBINASE"/>
    <property type="match status" value="1"/>
</dbReference>
<gene>
    <name evidence="5" type="ordered locus">Clole_1404</name>
</gene>
<reference evidence="5 6" key="1">
    <citation type="journal article" date="2011" name="J. Bacteriol.">
        <title>Complete genome sequence of the cellulose-degrading bacterium Cellulosilyticum lentocellum.</title>
        <authorList>
            <consortium name="US DOE Joint Genome Institute"/>
            <person name="Miller D.A."/>
            <person name="Suen G."/>
            <person name="Bruce D."/>
            <person name="Copeland A."/>
            <person name="Cheng J.F."/>
            <person name="Detter C."/>
            <person name="Goodwin L.A."/>
            <person name="Han C.S."/>
            <person name="Hauser L.J."/>
            <person name="Land M.L."/>
            <person name="Lapidus A."/>
            <person name="Lucas S."/>
            <person name="Meincke L."/>
            <person name="Pitluck S."/>
            <person name="Tapia R."/>
            <person name="Teshima H."/>
            <person name="Woyke T."/>
            <person name="Fox B.G."/>
            <person name="Angert E.R."/>
            <person name="Currie C.R."/>
        </authorList>
    </citation>
    <scope>NUCLEOTIDE SEQUENCE [LARGE SCALE GENOMIC DNA]</scope>
    <source>
        <strain evidence="6">ATCC 49066 / DSM 5427 / NCIMB 11756 / RHM5</strain>
    </source>
</reference>
<evidence type="ECO:0000256" key="2">
    <source>
        <dbReference type="ARBA" id="ARBA00023125"/>
    </source>
</evidence>
<dbReference type="SUPFAM" id="SSF56349">
    <property type="entry name" value="DNA breaking-rejoining enzymes"/>
    <property type="match status" value="1"/>
</dbReference>
<protein>
    <submittedName>
        <fullName evidence="5">Integrase family protein</fullName>
    </submittedName>
</protein>
<dbReference type="Gene3D" id="1.10.443.10">
    <property type="entry name" value="Intergrase catalytic core"/>
    <property type="match status" value="1"/>
</dbReference>
<sequence>MATYFKRTYKRKDGTTYVRWVGESNLDSYKPKTVYGKSKKECEDKIRDYESDFIKYGTRLVKKRITLSDLMYDHLFTNTKASVSLGTFERYMSLYNTHIKDSALGKRDIQKILQRDVQQFFNSKTELSSKSLSMLKYLLNQSFDHGIANQFIRINPMKKITLPKSTYVEKEIEVLTHEEQKAFMGVVNESFYKMLFTVALHTGMRVGEIMALKWHNVDLIDHMIHVKESSRLVKEYDSEGNGEDKVITKSPKTKAGIRDIPIHPSLSEELTAYKAEHNGQDDDYVFKNSKGNQIKYDSIAKAHKLLCEKAKIRPYTEIGSNGESIIKYKGITFHGIRHSFATRLIEQGVDVKTVSQLLGHTDVKITLNRYVHSTDDTKKDAIHKLQKALSAL</sequence>
<dbReference type="KEGG" id="cle:Clole_1404"/>
<dbReference type="Proteomes" id="UP000008467">
    <property type="component" value="Chromosome"/>
</dbReference>
<name>F2JIA2_CELLD</name>
<evidence type="ECO:0000313" key="5">
    <source>
        <dbReference type="EMBL" id="ADZ83130.1"/>
    </source>
</evidence>
<dbReference type="eggNOG" id="COG0582">
    <property type="taxonomic scope" value="Bacteria"/>
</dbReference>
<keyword evidence="3" id="KW-0233">DNA recombination</keyword>
<dbReference type="Pfam" id="PF00589">
    <property type="entry name" value="Phage_integrase"/>
    <property type="match status" value="1"/>
</dbReference>
<accession>F2JIA2</accession>
<dbReference type="InterPro" id="IPR013762">
    <property type="entry name" value="Integrase-like_cat_sf"/>
</dbReference>
<dbReference type="Gene3D" id="1.10.150.130">
    <property type="match status" value="1"/>
</dbReference>